<dbReference type="Proteomes" id="UP000217790">
    <property type="component" value="Unassembled WGS sequence"/>
</dbReference>
<dbReference type="OrthoDB" id="3064381at2759"/>
<name>A0A2H3CW11_ARMGA</name>
<keyword evidence="2" id="KW-1185">Reference proteome</keyword>
<evidence type="ECO:0000313" key="2">
    <source>
        <dbReference type="Proteomes" id="UP000217790"/>
    </source>
</evidence>
<protein>
    <submittedName>
        <fullName evidence="1">Uncharacterized protein</fullName>
    </submittedName>
</protein>
<proteinExistence type="predicted"/>
<evidence type="ECO:0000313" key="1">
    <source>
        <dbReference type="EMBL" id="PBK82638.1"/>
    </source>
</evidence>
<dbReference type="InParanoid" id="A0A2H3CW11"/>
<gene>
    <name evidence="1" type="ORF">ARMGADRAFT_1038431</name>
</gene>
<reference evidence="2" key="1">
    <citation type="journal article" date="2017" name="Nat. Ecol. Evol.">
        <title>Genome expansion and lineage-specific genetic innovations in the forest pathogenic fungi Armillaria.</title>
        <authorList>
            <person name="Sipos G."/>
            <person name="Prasanna A.N."/>
            <person name="Walter M.C."/>
            <person name="O'Connor E."/>
            <person name="Balint B."/>
            <person name="Krizsan K."/>
            <person name="Kiss B."/>
            <person name="Hess J."/>
            <person name="Varga T."/>
            <person name="Slot J."/>
            <person name="Riley R."/>
            <person name="Boka B."/>
            <person name="Rigling D."/>
            <person name="Barry K."/>
            <person name="Lee J."/>
            <person name="Mihaltcheva S."/>
            <person name="LaButti K."/>
            <person name="Lipzen A."/>
            <person name="Waldron R."/>
            <person name="Moloney N.M."/>
            <person name="Sperisen C."/>
            <person name="Kredics L."/>
            <person name="Vagvoelgyi C."/>
            <person name="Patrignani A."/>
            <person name="Fitzpatrick D."/>
            <person name="Nagy I."/>
            <person name="Doyle S."/>
            <person name="Anderson J.B."/>
            <person name="Grigoriev I.V."/>
            <person name="Gueldener U."/>
            <person name="Muensterkoetter M."/>
            <person name="Nagy L.G."/>
        </authorList>
    </citation>
    <scope>NUCLEOTIDE SEQUENCE [LARGE SCALE GENOMIC DNA]</scope>
    <source>
        <strain evidence="2">Ar21-2</strain>
    </source>
</reference>
<dbReference type="EMBL" id="KZ293714">
    <property type="protein sequence ID" value="PBK82638.1"/>
    <property type="molecule type" value="Genomic_DNA"/>
</dbReference>
<organism evidence="1 2">
    <name type="scientific">Armillaria gallica</name>
    <name type="common">Bulbous honey fungus</name>
    <name type="synonym">Armillaria bulbosa</name>
    <dbReference type="NCBI Taxonomy" id="47427"/>
    <lineage>
        <taxon>Eukaryota</taxon>
        <taxon>Fungi</taxon>
        <taxon>Dikarya</taxon>
        <taxon>Basidiomycota</taxon>
        <taxon>Agaricomycotina</taxon>
        <taxon>Agaricomycetes</taxon>
        <taxon>Agaricomycetidae</taxon>
        <taxon>Agaricales</taxon>
        <taxon>Marasmiineae</taxon>
        <taxon>Physalacriaceae</taxon>
        <taxon>Armillaria</taxon>
    </lineage>
</organism>
<sequence length="321" mass="36872">MTKGLIDHFKPHNLGVSTVVQVLCGHQLWYLFWCHVGDRYISALKDWNPNLIKDGKGWNSTLVVLKPGNALKGRYIQLETLHAVVTLKHSVIHITLPKTVSGWVGTCMQRVKINETIYAQLWDIILRLMVYYNLGIEATDSHIPEMQMSKGLLDIVALGNLCLFLSVLENFTALNYPKANSTLPKARRAYLDLIYQLCENYSLILLSDKESTYSYEELFHHPLGSHDITEFAKSSAIKVAGWRQLDIIHFEQSVKQCLDFFFSSDLDDALLNASIDRRDRLFHFNHQILVWPKSSPLNVKTVTKWAENVIRELQQIVESFK</sequence>
<dbReference type="AlphaFoldDB" id="A0A2H3CW11"/>
<accession>A0A2H3CW11</accession>